<dbReference type="Proteomes" id="UP000077002">
    <property type="component" value="Unassembled WGS sequence"/>
</dbReference>
<feature type="transmembrane region" description="Helical" evidence="6">
    <location>
        <begin position="562"/>
        <end position="581"/>
    </location>
</feature>
<dbReference type="RefSeq" id="XP_022506431.1">
    <property type="nucleotide sequence ID" value="XM_022661240.1"/>
</dbReference>
<feature type="transmembrane region" description="Helical" evidence="6">
    <location>
        <begin position="456"/>
        <end position="476"/>
    </location>
</feature>
<feature type="transmembrane region" description="Helical" evidence="6">
    <location>
        <begin position="348"/>
        <end position="370"/>
    </location>
</feature>
<accession>A0A177EU17</accession>
<dbReference type="Pfam" id="PF11578">
    <property type="entry name" value="DUF3237"/>
    <property type="match status" value="1"/>
</dbReference>
<dbReference type="PANTHER" id="PTHR23501:SF109">
    <property type="entry name" value="MAJOR FACILITATOR SUPERFAMILY (MFS) PROFILE DOMAIN-CONTAINING PROTEIN-RELATED"/>
    <property type="match status" value="1"/>
</dbReference>
<feature type="transmembrane region" description="Helical" evidence="6">
    <location>
        <begin position="496"/>
        <end position="518"/>
    </location>
</feature>
<dbReference type="OrthoDB" id="4139357at2759"/>
<reference evidence="7 8" key="1">
    <citation type="submission" date="2016-03" db="EMBL/GenBank/DDBJ databases">
        <title>Draft genome sequence of the Fonsecaea monophora CBS 269.37.</title>
        <authorList>
            <person name="Bombassaro A."/>
            <person name="Vinicius W.A."/>
            <person name="De Hoog S."/>
            <person name="Sun J."/>
            <person name="Souza E.M."/>
            <person name="Raittz R.T."/>
            <person name="Costa F."/>
            <person name="Leao A.C."/>
            <person name="Tadra-Sfeir M.Z."/>
            <person name="Baura V."/>
            <person name="Balsanelli E."/>
            <person name="Pedrosa F.O."/>
            <person name="Moreno L.F."/>
            <person name="Steffens M.B."/>
            <person name="Xi L."/>
            <person name="Bocca A.L."/>
            <person name="Felipe M.S."/>
            <person name="Teixeira M."/>
            <person name="Telles Filho F.Q."/>
            <person name="Azevedo C.M."/>
            <person name="Gomes R."/>
            <person name="Vicente V.A."/>
        </authorList>
    </citation>
    <scope>NUCLEOTIDE SEQUENCE [LARGE SCALE GENOMIC DNA]</scope>
    <source>
        <strain evidence="7 8">CBS 269.37</strain>
    </source>
</reference>
<keyword evidence="5 6" id="KW-0472">Membrane</keyword>
<evidence type="ECO:0000313" key="7">
    <source>
        <dbReference type="EMBL" id="OAG34479.1"/>
    </source>
</evidence>
<dbReference type="GeneID" id="34606442"/>
<name>A0A177EU17_9EURO</name>
<dbReference type="Pfam" id="PF06609">
    <property type="entry name" value="TRI12"/>
    <property type="match status" value="1"/>
</dbReference>
<evidence type="ECO:0000256" key="5">
    <source>
        <dbReference type="ARBA" id="ARBA00023136"/>
    </source>
</evidence>
<evidence type="ECO:0000256" key="3">
    <source>
        <dbReference type="ARBA" id="ARBA00022692"/>
    </source>
</evidence>
<evidence type="ECO:0000256" key="1">
    <source>
        <dbReference type="ARBA" id="ARBA00004141"/>
    </source>
</evidence>
<organism evidence="7 8">
    <name type="scientific">Fonsecaea monophora</name>
    <dbReference type="NCBI Taxonomy" id="254056"/>
    <lineage>
        <taxon>Eukaryota</taxon>
        <taxon>Fungi</taxon>
        <taxon>Dikarya</taxon>
        <taxon>Ascomycota</taxon>
        <taxon>Pezizomycotina</taxon>
        <taxon>Eurotiomycetes</taxon>
        <taxon>Chaetothyriomycetidae</taxon>
        <taxon>Chaetothyriales</taxon>
        <taxon>Herpotrichiellaceae</taxon>
        <taxon>Fonsecaea</taxon>
    </lineage>
</organism>
<dbReference type="CDD" id="cd06179">
    <property type="entry name" value="MFS_TRI12_like"/>
    <property type="match status" value="1"/>
</dbReference>
<keyword evidence="3 6" id="KW-0812">Transmembrane</keyword>
<keyword evidence="8" id="KW-1185">Reference proteome</keyword>
<gene>
    <name evidence="7" type="ORF">AYO21_11345</name>
</gene>
<feature type="transmembrane region" description="Helical" evidence="6">
    <location>
        <begin position="382"/>
        <end position="402"/>
    </location>
</feature>
<dbReference type="GO" id="GO:0022857">
    <property type="term" value="F:transmembrane transporter activity"/>
    <property type="evidence" value="ECO:0007669"/>
    <property type="project" value="InterPro"/>
</dbReference>
<feature type="transmembrane region" description="Helical" evidence="6">
    <location>
        <begin position="587"/>
        <end position="605"/>
    </location>
</feature>
<feature type="transmembrane region" description="Helical" evidence="6">
    <location>
        <begin position="225"/>
        <end position="244"/>
    </location>
</feature>
<comment type="subcellular location">
    <subcellularLocation>
        <location evidence="1">Membrane</location>
        <topology evidence="1">Multi-pass membrane protein</topology>
    </subcellularLocation>
</comment>
<dbReference type="PROSITE" id="PS00216">
    <property type="entry name" value="SUGAR_TRANSPORT_1"/>
    <property type="match status" value="1"/>
</dbReference>
<comment type="caution">
    <text evidence="7">The sequence shown here is derived from an EMBL/GenBank/DDBJ whole genome shotgun (WGS) entry which is preliminary data.</text>
</comment>
<dbReference type="Gene3D" id="1.20.1720.10">
    <property type="entry name" value="Multidrug resistance protein D"/>
    <property type="match status" value="1"/>
</dbReference>
<protein>
    <recommendedName>
        <fullName evidence="9">Major facilitator superfamily (MFS) profile domain-containing protein</fullName>
    </recommendedName>
</protein>
<dbReference type="InterPro" id="IPR005829">
    <property type="entry name" value="Sugar_transporter_CS"/>
</dbReference>
<dbReference type="InterPro" id="IPR010573">
    <property type="entry name" value="MFS_Str1/Tri12-like"/>
</dbReference>
<dbReference type="InterPro" id="IPR036259">
    <property type="entry name" value="MFS_trans_sf"/>
</dbReference>
<feature type="transmembrane region" description="Helical" evidence="6">
    <location>
        <begin position="423"/>
        <end position="444"/>
    </location>
</feature>
<evidence type="ECO:0000256" key="4">
    <source>
        <dbReference type="ARBA" id="ARBA00022989"/>
    </source>
</evidence>
<sequence>MATSPKLTHVFTLNMTGPAGFPHIETKHSDLCVAHVTEGTLELPDGQKIAKVVTASDWMRIKGNIVSIDARASALSDDGSLNMEFAYTGKMHVTPDVFKTFSGEEKCEVDFGQLYYYTIPRIFSRSEEYAWVNDTVFVGQGKIGVKEMGKVTISYQIFRTNRAMQTNNQAEEKTEDFQHASHVGHSDMQIEHLDADSDTDSMAEEAKGVEDSAVLGRHYFRHWRLVGSMAAMVLSYAAGFWAYVMPSFSLSVILADLDPSPNSIWIILSLTICQTVSFTIVGRLSDLFGRRWYQIIFGTIAFVGYIVASRAKTVNTLIGAGVLMGFGSATQTHCAAIGAELLPNKYRYLYFGAVAFLFGPLSAIAPGIALTLATHTSQGWRSIYYLLAGTTFAAVILFIICYHPPKFDQLHTRHTKWQFIKSLDYIGLILFCGGVVPFLFGISWGGQRYPWESYKVIVPIVVGGVVMIVFVLWEYFGKPALPLLPLRLFRSRNFNCLLACSCFGSMVFYALCILYPQQLGYVFGRSPSQAGWYSCTITAGVLAGQGMAGFTVKLFKYIKWQLLLSCIIFTAFVGASAAASLTLSMAAVFSILVGLGIGYMEIITISGAPLMVDTKDFGIAIGALFSIRTCFSTISDAVYVTILNTQITKNLPKYVIPAAMKAGLTQNAAIQLVQDIAAGDQAALATIPGITPQVIQSATDAAHTAFFKSFQMVYYSSIAFSFCAVIAALLVEDKLLEDAMTDRVARKLQGIKTEQREIKVVAA</sequence>
<evidence type="ECO:0008006" key="9">
    <source>
        <dbReference type="Google" id="ProtNLM"/>
    </source>
</evidence>
<evidence type="ECO:0000313" key="8">
    <source>
        <dbReference type="Proteomes" id="UP000077002"/>
    </source>
</evidence>
<dbReference type="EMBL" id="LVKK01000155">
    <property type="protein sequence ID" value="OAG34479.1"/>
    <property type="molecule type" value="Genomic_DNA"/>
</dbReference>
<feature type="transmembrane region" description="Helical" evidence="6">
    <location>
        <begin position="264"/>
        <end position="285"/>
    </location>
</feature>
<dbReference type="SUPFAM" id="SSF103473">
    <property type="entry name" value="MFS general substrate transporter"/>
    <property type="match status" value="1"/>
</dbReference>
<feature type="transmembrane region" description="Helical" evidence="6">
    <location>
        <begin position="317"/>
        <end position="336"/>
    </location>
</feature>
<dbReference type="Gene3D" id="2.40.160.20">
    <property type="match status" value="1"/>
</dbReference>
<proteinExistence type="predicted"/>
<evidence type="ECO:0000256" key="2">
    <source>
        <dbReference type="ARBA" id="ARBA00022448"/>
    </source>
</evidence>
<feature type="transmembrane region" description="Helical" evidence="6">
    <location>
        <begin position="712"/>
        <end position="731"/>
    </location>
</feature>
<keyword evidence="2" id="KW-0813">Transport</keyword>
<dbReference type="Gene3D" id="1.20.1250.20">
    <property type="entry name" value="MFS general substrate transporter like domains"/>
    <property type="match status" value="1"/>
</dbReference>
<dbReference type="InterPro" id="IPR053791">
    <property type="entry name" value="MFS_Tri12-like"/>
</dbReference>
<dbReference type="AlphaFoldDB" id="A0A177EU17"/>
<feature type="transmembrane region" description="Helical" evidence="6">
    <location>
        <begin position="617"/>
        <end position="642"/>
    </location>
</feature>
<feature type="transmembrane region" description="Helical" evidence="6">
    <location>
        <begin position="292"/>
        <end position="311"/>
    </location>
</feature>
<keyword evidence="4 6" id="KW-1133">Transmembrane helix</keyword>
<evidence type="ECO:0000256" key="6">
    <source>
        <dbReference type="SAM" id="Phobius"/>
    </source>
</evidence>
<dbReference type="PANTHER" id="PTHR23501">
    <property type="entry name" value="MAJOR FACILITATOR SUPERFAMILY"/>
    <property type="match status" value="1"/>
</dbReference>
<dbReference type="GO" id="GO:0005886">
    <property type="term" value="C:plasma membrane"/>
    <property type="evidence" value="ECO:0007669"/>
    <property type="project" value="TreeGrafter"/>
</dbReference>